<accession>A0A5J4TYQ2</accession>
<feature type="compositionally biased region" description="Polar residues" evidence="1">
    <location>
        <begin position="561"/>
        <end position="598"/>
    </location>
</feature>
<evidence type="ECO:0000313" key="2">
    <source>
        <dbReference type="EMBL" id="KAA6363397.1"/>
    </source>
</evidence>
<feature type="compositionally biased region" description="Polar residues" evidence="1">
    <location>
        <begin position="405"/>
        <end position="438"/>
    </location>
</feature>
<protein>
    <submittedName>
        <fullName evidence="2">Uncharacterized protein</fullName>
    </submittedName>
</protein>
<reference evidence="2 3" key="1">
    <citation type="submission" date="2019-03" db="EMBL/GenBank/DDBJ databases">
        <title>Single cell metagenomics reveals metabolic interactions within the superorganism composed of flagellate Streblomastix strix and complex community of Bacteroidetes bacteria on its surface.</title>
        <authorList>
            <person name="Treitli S.C."/>
            <person name="Kolisko M."/>
            <person name="Husnik F."/>
            <person name="Keeling P."/>
            <person name="Hampl V."/>
        </authorList>
    </citation>
    <scope>NUCLEOTIDE SEQUENCE [LARGE SCALE GENOMIC DNA]</scope>
    <source>
        <strain evidence="2">ST1C</strain>
    </source>
</reference>
<feature type="non-terminal residue" evidence="2">
    <location>
        <position position="598"/>
    </location>
</feature>
<sequence>GSFQQRAQEPSFENLSEPKVPISDESFKKPSIYEQASASHAFDQTDQFMSTGSFMKNGALAVPQGDQHMVSEAGDWNKYKDGDPSQNSELRQSSLGEQSSEPQPQPSQSSLMSLEDLKSNKLPQGQFQEKFIPSDQIQFDPALGDSLMSDNQYSFSNRNQQLGSNSEEFLKPEGGSPMEKSSQSSSKQSLHLNLGQIGPDQQSGQSGIKSAHDGKSSSHQSLKKLGQTDSLQSSHTSLSQQQQPAHSSQSKLVSQSQTSSSQDSFQQQTNQGSSTNLKQRKKRGVAPDQPDMELTDSDRNRHETQSVSSAQNSVHLEERSVHPDLRSLQSDSKSLASSSRQSLDSENSKHERKYKQVAGSDKTPNQTPVQPSRQQRATKLQDQGQPLSNRQPSPSNRAASPSNRTTPQTQYSQSNRSTPQTGASSNRNNLRNSETSNDLVMDIDGSMTEDRQSNGSQLKTGSSSRMTQSRSAGNTPLASTKRSINTPQSSQPNRFYQKQVSNQADMSPSMPKSLTKRSTQSSQISRNPKQQQAQRFAQTQKLAQAQQQVSLLNSPPAYETYNLSQRSYQSPYAGQHSYMQSPQGSNRLDLQSNLKEQQ</sequence>
<feature type="compositionally biased region" description="Polar residues" evidence="1">
    <location>
        <begin position="453"/>
        <end position="529"/>
    </location>
</feature>
<feature type="compositionally biased region" description="Low complexity" evidence="1">
    <location>
        <begin position="392"/>
        <end position="404"/>
    </location>
</feature>
<dbReference type="EMBL" id="SNRW01022968">
    <property type="protein sequence ID" value="KAA6363397.1"/>
    <property type="molecule type" value="Genomic_DNA"/>
</dbReference>
<feature type="compositionally biased region" description="Polar residues" evidence="1">
    <location>
        <begin position="1"/>
        <end position="14"/>
    </location>
</feature>
<proteinExistence type="predicted"/>
<feature type="region of interest" description="Disordered" evidence="1">
    <location>
        <begin position="560"/>
        <end position="598"/>
    </location>
</feature>
<dbReference type="AlphaFoldDB" id="A0A5J4TYQ2"/>
<feature type="region of interest" description="Disordered" evidence="1">
    <location>
        <begin position="65"/>
        <end position="541"/>
    </location>
</feature>
<evidence type="ECO:0000256" key="1">
    <source>
        <dbReference type="SAM" id="MobiDB-lite"/>
    </source>
</evidence>
<feature type="compositionally biased region" description="Polar residues" evidence="1">
    <location>
        <begin position="305"/>
        <end position="314"/>
    </location>
</feature>
<feature type="compositionally biased region" description="Low complexity" evidence="1">
    <location>
        <begin position="227"/>
        <end position="273"/>
    </location>
</feature>
<feature type="non-terminal residue" evidence="2">
    <location>
        <position position="1"/>
    </location>
</feature>
<feature type="compositionally biased region" description="Low complexity" evidence="1">
    <location>
        <begin position="326"/>
        <end position="345"/>
    </location>
</feature>
<organism evidence="2 3">
    <name type="scientific">Streblomastix strix</name>
    <dbReference type="NCBI Taxonomy" id="222440"/>
    <lineage>
        <taxon>Eukaryota</taxon>
        <taxon>Metamonada</taxon>
        <taxon>Preaxostyla</taxon>
        <taxon>Oxymonadida</taxon>
        <taxon>Streblomastigidae</taxon>
        <taxon>Streblomastix</taxon>
    </lineage>
</organism>
<feature type="region of interest" description="Disordered" evidence="1">
    <location>
        <begin position="1"/>
        <end position="28"/>
    </location>
</feature>
<feature type="compositionally biased region" description="Low complexity" evidence="1">
    <location>
        <begin position="530"/>
        <end position="541"/>
    </location>
</feature>
<name>A0A5J4TYQ2_9EUKA</name>
<dbReference type="Proteomes" id="UP000324800">
    <property type="component" value="Unassembled WGS sequence"/>
</dbReference>
<feature type="compositionally biased region" description="Basic and acidic residues" evidence="1">
    <location>
        <begin position="315"/>
        <end position="325"/>
    </location>
</feature>
<feature type="compositionally biased region" description="Low complexity" evidence="1">
    <location>
        <begin position="92"/>
        <end position="114"/>
    </location>
</feature>
<feature type="compositionally biased region" description="Low complexity" evidence="1">
    <location>
        <begin position="180"/>
        <end position="189"/>
    </location>
</feature>
<gene>
    <name evidence="2" type="ORF">EZS28_041076</name>
</gene>
<comment type="caution">
    <text evidence="2">The sequence shown here is derived from an EMBL/GenBank/DDBJ whole genome shotgun (WGS) entry which is preliminary data.</text>
</comment>
<evidence type="ECO:0000313" key="3">
    <source>
        <dbReference type="Proteomes" id="UP000324800"/>
    </source>
</evidence>
<feature type="compositionally biased region" description="Polar residues" evidence="1">
    <location>
        <begin position="148"/>
        <end position="167"/>
    </location>
</feature>
<feature type="compositionally biased region" description="Polar residues" evidence="1">
    <location>
        <begin position="362"/>
        <end position="391"/>
    </location>
</feature>
<feature type="compositionally biased region" description="Polar residues" evidence="1">
    <location>
        <begin position="199"/>
        <end position="208"/>
    </location>
</feature>